<protein>
    <submittedName>
        <fullName evidence="1">Uncharacterized protein</fullName>
    </submittedName>
</protein>
<keyword evidence="2" id="KW-1185">Reference proteome</keyword>
<gene>
    <name evidence="1" type="ORF">GF1_23880</name>
</gene>
<evidence type="ECO:0000313" key="2">
    <source>
        <dbReference type="Proteomes" id="UP001063350"/>
    </source>
</evidence>
<dbReference type="Proteomes" id="UP001063350">
    <property type="component" value="Chromosome"/>
</dbReference>
<accession>A0A915U6B5</accession>
<organism evidence="1 2">
    <name type="scientific">Desulfolithobacter dissulfuricans</name>
    <dbReference type="NCBI Taxonomy" id="2795293"/>
    <lineage>
        <taxon>Bacteria</taxon>
        <taxon>Pseudomonadati</taxon>
        <taxon>Thermodesulfobacteriota</taxon>
        <taxon>Desulfobulbia</taxon>
        <taxon>Desulfobulbales</taxon>
        <taxon>Desulfobulbaceae</taxon>
        <taxon>Desulfolithobacter</taxon>
    </lineage>
</organism>
<dbReference type="EMBL" id="AP024233">
    <property type="protein sequence ID" value="BCO10012.1"/>
    <property type="molecule type" value="Genomic_DNA"/>
</dbReference>
<name>A0A915U6B5_9BACT</name>
<proteinExistence type="predicted"/>
<dbReference type="KEGG" id="ddu:GF1_23880"/>
<evidence type="ECO:0000313" key="1">
    <source>
        <dbReference type="EMBL" id="BCO10012.1"/>
    </source>
</evidence>
<dbReference type="AlphaFoldDB" id="A0A915U6B5"/>
<reference evidence="1" key="1">
    <citation type="submission" date="2020-12" db="EMBL/GenBank/DDBJ databases">
        <title>Desulfobium dissulfuricans gen. nov., sp. nov., a novel mesophilic, sulfate-reducing bacterium isolated from a deep-sea hydrothermal vent.</title>
        <authorList>
            <person name="Hashimoto Y."/>
            <person name="Tame A."/>
            <person name="Sawayama S."/>
            <person name="Miyazaki J."/>
            <person name="Takai K."/>
            <person name="Nakagawa S."/>
        </authorList>
    </citation>
    <scope>NUCLEOTIDE SEQUENCE</scope>
    <source>
        <strain evidence="1">GF1</strain>
    </source>
</reference>
<sequence length="394" mass="43352">MAHLGQLGILEKRPERLQEFFLVQLTGHRFAVFVPVAAGQIPDPVSGYGKRYPHKPGPQRIKRRGLGVQDQKIGPAKLGDHPSQLFPVLHQLKISRIHGHRRRIRLEQGIELQFGEEFAQPFGFRGLDTVGLGIGWYLHIMAQPDQIPGEESVLAVSDQPFLELGLFHGIHRRIDSFQGPVFADKLLGGLGPHPGHPGNVVRTVAGEGEIIEQLMRLEAIFRKDRGHVHELIAHGIPHHHLLGDQLQQVLVPGNDHHPAAGRHQVVHRRGDQIIGLHVVMFKSWDVIGLDDFPHIGNLRLQIIGHGRTVGLVLGIDAVPEHRASRIKSHRQALGLLFPDDTAKNGGKAIDGVGGQTAGVGQGADGVISPVNIGRAIDQIDLPEVFLRDHELYCL</sequence>